<dbReference type="OrthoDB" id="5153746at2759"/>
<proteinExistence type="predicted"/>
<organism evidence="1 2">
    <name type="scientific">Dactylonectria estremocensis</name>
    <dbReference type="NCBI Taxonomy" id="1079267"/>
    <lineage>
        <taxon>Eukaryota</taxon>
        <taxon>Fungi</taxon>
        <taxon>Dikarya</taxon>
        <taxon>Ascomycota</taxon>
        <taxon>Pezizomycotina</taxon>
        <taxon>Sordariomycetes</taxon>
        <taxon>Hypocreomycetidae</taxon>
        <taxon>Hypocreales</taxon>
        <taxon>Nectriaceae</taxon>
        <taxon>Dactylonectria</taxon>
    </lineage>
</organism>
<keyword evidence="2" id="KW-1185">Reference proteome</keyword>
<protein>
    <submittedName>
        <fullName evidence="1">Uncharacterized protein</fullName>
    </submittedName>
</protein>
<dbReference type="Proteomes" id="UP000717696">
    <property type="component" value="Unassembled WGS sequence"/>
</dbReference>
<reference evidence="1" key="1">
    <citation type="journal article" date="2021" name="Nat. Commun.">
        <title>Genetic determinants of endophytism in the Arabidopsis root mycobiome.</title>
        <authorList>
            <person name="Mesny F."/>
            <person name="Miyauchi S."/>
            <person name="Thiergart T."/>
            <person name="Pickel B."/>
            <person name="Atanasova L."/>
            <person name="Karlsson M."/>
            <person name="Huettel B."/>
            <person name="Barry K.W."/>
            <person name="Haridas S."/>
            <person name="Chen C."/>
            <person name="Bauer D."/>
            <person name="Andreopoulos W."/>
            <person name="Pangilinan J."/>
            <person name="LaButti K."/>
            <person name="Riley R."/>
            <person name="Lipzen A."/>
            <person name="Clum A."/>
            <person name="Drula E."/>
            <person name="Henrissat B."/>
            <person name="Kohler A."/>
            <person name="Grigoriev I.V."/>
            <person name="Martin F.M."/>
            <person name="Hacquard S."/>
        </authorList>
    </citation>
    <scope>NUCLEOTIDE SEQUENCE</scope>
    <source>
        <strain evidence="1">MPI-CAGE-AT-0021</strain>
    </source>
</reference>
<dbReference type="AlphaFoldDB" id="A0A9P9FEL9"/>
<name>A0A9P9FEL9_9HYPO</name>
<comment type="caution">
    <text evidence="1">The sequence shown here is derived from an EMBL/GenBank/DDBJ whole genome shotgun (WGS) entry which is preliminary data.</text>
</comment>
<dbReference type="EMBL" id="JAGMUU010000002">
    <property type="protein sequence ID" value="KAH7159543.1"/>
    <property type="molecule type" value="Genomic_DNA"/>
</dbReference>
<accession>A0A9P9FEL9</accession>
<evidence type="ECO:0000313" key="1">
    <source>
        <dbReference type="EMBL" id="KAH7159543.1"/>
    </source>
</evidence>
<sequence length="285" mass="33071">MARKNILQCFESAIPEYVGMALEDAPNRTHTSGYKTKEAEPPAFSIPYGRHHYIRRADDLLRERIVYTSIRSHYLATWERTRYLQVEADVSDAAATQLLNPVNLTICAAHRNTEIRCLHQRTLHDVRADVVWCYPSDDDDDNDESLRYFAALEYKRPGAIDEDEFESAELLENETYRQAKDRGYRTMAGDDTDPSLFRGKSCKFLKQATTYANVYETKYVALFDWNFLVLLYMERQDVEEVDVVGGDFCRVTIVRNKAFFRRALLGFLQEAYLASTEPNANLRRN</sequence>
<evidence type="ECO:0000313" key="2">
    <source>
        <dbReference type="Proteomes" id="UP000717696"/>
    </source>
</evidence>
<gene>
    <name evidence="1" type="ORF">B0J13DRAFT_616356</name>
</gene>